<proteinExistence type="predicted"/>
<accession>A0ACC3MYI6</accession>
<sequence>MSLRPQRDVAHVLRQGNMASGHRAATAHLRHMATDAIATLRRVYIQAAVTCTYKNSLDFYEVDLTCLAKLTVWIDRDAKHERCKCTVYYRHQKLPWNSHLCKTGGRTQAKVSRILHDMDSNTGAELFQKQSSEKLLQVLRPNRFADWRRARSLAMNL</sequence>
<gene>
    <name evidence="1" type="ORF">LTR37_013251</name>
</gene>
<name>A0ACC3MYI6_9PEZI</name>
<comment type="caution">
    <text evidence="1">The sequence shown here is derived from an EMBL/GenBank/DDBJ whole genome shotgun (WGS) entry which is preliminary data.</text>
</comment>
<protein>
    <submittedName>
        <fullName evidence="1">Uncharacterized protein</fullName>
    </submittedName>
</protein>
<dbReference type="EMBL" id="JAUTXU010000128">
    <property type="protein sequence ID" value="KAK3705643.1"/>
    <property type="molecule type" value="Genomic_DNA"/>
</dbReference>
<evidence type="ECO:0000313" key="1">
    <source>
        <dbReference type="EMBL" id="KAK3705643.1"/>
    </source>
</evidence>
<evidence type="ECO:0000313" key="2">
    <source>
        <dbReference type="Proteomes" id="UP001281147"/>
    </source>
</evidence>
<dbReference type="Proteomes" id="UP001281147">
    <property type="component" value="Unassembled WGS sequence"/>
</dbReference>
<reference evidence="1" key="1">
    <citation type="submission" date="2023-07" db="EMBL/GenBank/DDBJ databases">
        <title>Black Yeasts Isolated from many extreme environments.</title>
        <authorList>
            <person name="Coleine C."/>
            <person name="Stajich J.E."/>
            <person name="Selbmann L."/>
        </authorList>
    </citation>
    <scope>NUCLEOTIDE SEQUENCE</scope>
    <source>
        <strain evidence="1">CCFEE 5714</strain>
    </source>
</reference>
<organism evidence="1 2">
    <name type="scientific">Vermiconidia calcicola</name>
    <dbReference type="NCBI Taxonomy" id="1690605"/>
    <lineage>
        <taxon>Eukaryota</taxon>
        <taxon>Fungi</taxon>
        <taxon>Dikarya</taxon>
        <taxon>Ascomycota</taxon>
        <taxon>Pezizomycotina</taxon>
        <taxon>Dothideomycetes</taxon>
        <taxon>Dothideomycetidae</taxon>
        <taxon>Mycosphaerellales</taxon>
        <taxon>Extremaceae</taxon>
        <taxon>Vermiconidia</taxon>
    </lineage>
</organism>
<keyword evidence="2" id="KW-1185">Reference proteome</keyword>